<dbReference type="EMBL" id="BMAV01017057">
    <property type="protein sequence ID" value="GFY68429.1"/>
    <property type="molecule type" value="Genomic_DNA"/>
</dbReference>
<comment type="caution">
    <text evidence="1">The sequence shown here is derived from an EMBL/GenBank/DDBJ whole genome shotgun (WGS) entry which is preliminary data.</text>
</comment>
<reference evidence="1" key="1">
    <citation type="submission" date="2020-08" db="EMBL/GenBank/DDBJ databases">
        <title>Multicomponent nature underlies the extraordinary mechanical properties of spider dragline silk.</title>
        <authorList>
            <person name="Kono N."/>
            <person name="Nakamura H."/>
            <person name="Mori M."/>
            <person name="Yoshida Y."/>
            <person name="Ohtoshi R."/>
            <person name="Malay A.D."/>
            <person name="Moran D.A.P."/>
            <person name="Tomita M."/>
            <person name="Numata K."/>
            <person name="Arakawa K."/>
        </authorList>
    </citation>
    <scope>NUCLEOTIDE SEQUENCE</scope>
</reference>
<accession>A0A8X6YF33</accession>
<proteinExistence type="predicted"/>
<evidence type="ECO:0000313" key="1">
    <source>
        <dbReference type="EMBL" id="GFY68429.1"/>
    </source>
</evidence>
<organism evidence="1 2">
    <name type="scientific">Trichonephila inaurata madagascariensis</name>
    <dbReference type="NCBI Taxonomy" id="2747483"/>
    <lineage>
        <taxon>Eukaryota</taxon>
        <taxon>Metazoa</taxon>
        <taxon>Ecdysozoa</taxon>
        <taxon>Arthropoda</taxon>
        <taxon>Chelicerata</taxon>
        <taxon>Arachnida</taxon>
        <taxon>Araneae</taxon>
        <taxon>Araneomorphae</taxon>
        <taxon>Entelegynae</taxon>
        <taxon>Araneoidea</taxon>
        <taxon>Nephilidae</taxon>
        <taxon>Trichonephila</taxon>
        <taxon>Trichonephila inaurata</taxon>
    </lineage>
</organism>
<keyword evidence="2" id="KW-1185">Reference proteome</keyword>
<dbReference type="AlphaFoldDB" id="A0A8X6YF33"/>
<dbReference type="Proteomes" id="UP000886998">
    <property type="component" value="Unassembled WGS sequence"/>
</dbReference>
<evidence type="ECO:0000313" key="2">
    <source>
        <dbReference type="Proteomes" id="UP000886998"/>
    </source>
</evidence>
<sequence>MTKGCVEIDLVSLHNPKVKLPVKAYVLEKLTASLPTEKINEAHFSHLKNSCLAYPKFFIPNNIDMILVYDFFSIFIPGQITCSQSSLIAQNSIYGFLVSGKLTESLNSNSMLNLHINGTNIDNQIQQFGFKANSNEDEESRKGCS</sequence>
<name>A0A8X6YF33_9ARAC</name>
<dbReference type="OrthoDB" id="5984724at2759"/>
<evidence type="ECO:0008006" key="3">
    <source>
        <dbReference type="Google" id="ProtNLM"/>
    </source>
</evidence>
<protein>
    <recommendedName>
        <fullName evidence="3">Peptidase aspartic putative domain-containing protein</fullName>
    </recommendedName>
</protein>
<gene>
    <name evidence="1" type="ORF">TNIN_23801</name>
</gene>